<protein>
    <submittedName>
        <fullName evidence="2">Uncharacterized protein</fullName>
    </submittedName>
</protein>
<organism evidence="2 3">
    <name type="scientific">Gillisia lutea</name>
    <dbReference type="NCBI Taxonomy" id="2909668"/>
    <lineage>
        <taxon>Bacteria</taxon>
        <taxon>Pseudomonadati</taxon>
        <taxon>Bacteroidota</taxon>
        <taxon>Flavobacteriia</taxon>
        <taxon>Flavobacteriales</taxon>
        <taxon>Flavobacteriaceae</taxon>
        <taxon>Gillisia</taxon>
    </lineage>
</organism>
<dbReference type="Proteomes" id="UP001179363">
    <property type="component" value="Unassembled WGS sequence"/>
</dbReference>
<gene>
    <name evidence="2" type="ORF">L1I30_07025</name>
</gene>
<comment type="caution">
    <text evidence="2">The sequence shown here is derived from an EMBL/GenBank/DDBJ whole genome shotgun (WGS) entry which is preliminary data.</text>
</comment>
<keyword evidence="1" id="KW-0812">Transmembrane</keyword>
<evidence type="ECO:0000256" key="1">
    <source>
        <dbReference type="SAM" id="Phobius"/>
    </source>
</evidence>
<dbReference type="RefSeq" id="WP_236133558.1">
    <property type="nucleotide sequence ID" value="NZ_JAKGTH010000007.1"/>
</dbReference>
<keyword evidence="1" id="KW-1133">Transmembrane helix</keyword>
<feature type="transmembrane region" description="Helical" evidence="1">
    <location>
        <begin position="7"/>
        <end position="25"/>
    </location>
</feature>
<keyword evidence="3" id="KW-1185">Reference proteome</keyword>
<keyword evidence="1" id="KW-0472">Membrane</keyword>
<evidence type="ECO:0000313" key="3">
    <source>
        <dbReference type="Proteomes" id="UP001179363"/>
    </source>
</evidence>
<feature type="transmembrane region" description="Helical" evidence="1">
    <location>
        <begin position="31"/>
        <end position="51"/>
    </location>
</feature>
<reference evidence="2" key="1">
    <citation type="submission" date="2022-01" db="EMBL/GenBank/DDBJ databases">
        <title>Gillisia lutea sp. nov., isolated from marine plastic residues from the Malvarosa beach (Valencia, Spain).</title>
        <authorList>
            <person name="Vidal-Verdu A."/>
            <person name="Molina-Menor E."/>
            <person name="Satari L."/>
            <person name="Pascual J."/>
            <person name="Pereto J."/>
            <person name="Porcar M."/>
        </authorList>
    </citation>
    <scope>NUCLEOTIDE SEQUENCE</scope>
    <source>
        <strain evidence="2">M10.2A</strain>
    </source>
</reference>
<proteinExistence type="predicted"/>
<sequence>MKNTAMILLGVTSLILIAIVVLVSVEFSFSLIFYLTCIGQILLLVTVYKILTDDYSTDKTFDDFYEDYPIDREK</sequence>
<name>A0ABS9EEV6_9FLAO</name>
<accession>A0ABS9EEV6</accession>
<evidence type="ECO:0000313" key="2">
    <source>
        <dbReference type="EMBL" id="MCF4101412.1"/>
    </source>
</evidence>
<dbReference type="EMBL" id="JAKGTH010000007">
    <property type="protein sequence ID" value="MCF4101412.1"/>
    <property type="molecule type" value="Genomic_DNA"/>
</dbReference>